<comment type="caution">
    <text evidence="3">The sequence shown here is derived from an EMBL/GenBank/DDBJ whole genome shotgun (WGS) entry which is preliminary data.</text>
</comment>
<name>A0A833VL83_9POAL</name>
<dbReference type="Gene3D" id="1.25.40.10">
    <property type="entry name" value="Tetratricopeptide repeat domain"/>
    <property type="match status" value="1"/>
</dbReference>
<dbReference type="InterPro" id="IPR011990">
    <property type="entry name" value="TPR-like_helical_dom_sf"/>
</dbReference>
<sequence length="111" mass="13442">MANNVFYSMSRRGCEPNGKIYQTMVHYLCEERDFGLAFRLCKKSMERNWYPSVEEFLSIHLKKLYHFKRLCLIRKSKRLIMVPGFFKQLEFLSVFPISKEELYFFLSVIYS</sequence>
<proteinExistence type="predicted"/>
<gene>
    <name evidence="3" type="ORF">FCM35_KLT04404</name>
</gene>
<dbReference type="AlphaFoldDB" id="A0A833VL83"/>
<keyword evidence="1" id="KW-0677">Repeat</keyword>
<keyword evidence="4" id="KW-1185">Reference proteome</keyword>
<dbReference type="NCBIfam" id="TIGR00756">
    <property type="entry name" value="PPR"/>
    <property type="match status" value="1"/>
</dbReference>
<dbReference type="InterPro" id="IPR002885">
    <property type="entry name" value="PPR_rpt"/>
</dbReference>
<protein>
    <submittedName>
        <fullName evidence="3">Pentatricopeptide repeat-containing protein</fullName>
    </submittedName>
</protein>
<organism evidence="3 4">
    <name type="scientific">Carex littledalei</name>
    <dbReference type="NCBI Taxonomy" id="544730"/>
    <lineage>
        <taxon>Eukaryota</taxon>
        <taxon>Viridiplantae</taxon>
        <taxon>Streptophyta</taxon>
        <taxon>Embryophyta</taxon>
        <taxon>Tracheophyta</taxon>
        <taxon>Spermatophyta</taxon>
        <taxon>Magnoliopsida</taxon>
        <taxon>Liliopsida</taxon>
        <taxon>Poales</taxon>
        <taxon>Cyperaceae</taxon>
        <taxon>Cyperoideae</taxon>
        <taxon>Cariceae</taxon>
        <taxon>Carex</taxon>
        <taxon>Carex subgen. Euthyceras</taxon>
    </lineage>
</organism>
<dbReference type="OrthoDB" id="185373at2759"/>
<reference evidence="3" key="1">
    <citation type="submission" date="2020-01" db="EMBL/GenBank/DDBJ databases">
        <title>Genome sequence of Kobresia littledalei, the first chromosome-level genome in the family Cyperaceae.</title>
        <authorList>
            <person name="Qu G."/>
        </authorList>
    </citation>
    <scope>NUCLEOTIDE SEQUENCE</scope>
    <source>
        <strain evidence="3">C.B.Clarke</strain>
        <tissue evidence="3">Leaf</tissue>
    </source>
</reference>
<dbReference type="Proteomes" id="UP000623129">
    <property type="component" value="Unassembled WGS sequence"/>
</dbReference>
<accession>A0A833VL83</accession>
<dbReference type="EMBL" id="SWLB01000013">
    <property type="protein sequence ID" value="KAF3331050.1"/>
    <property type="molecule type" value="Genomic_DNA"/>
</dbReference>
<keyword evidence="2" id="KW-0809">Transit peptide</keyword>
<evidence type="ECO:0000256" key="2">
    <source>
        <dbReference type="ARBA" id="ARBA00022946"/>
    </source>
</evidence>
<evidence type="ECO:0000256" key="1">
    <source>
        <dbReference type="ARBA" id="ARBA00022737"/>
    </source>
</evidence>
<evidence type="ECO:0000313" key="3">
    <source>
        <dbReference type="EMBL" id="KAF3331050.1"/>
    </source>
</evidence>
<evidence type="ECO:0000313" key="4">
    <source>
        <dbReference type="Proteomes" id="UP000623129"/>
    </source>
</evidence>